<dbReference type="PROSITE" id="PS00211">
    <property type="entry name" value="ABC_TRANSPORTER_1"/>
    <property type="match status" value="1"/>
</dbReference>
<keyword evidence="4" id="KW-0547">Nucleotide-binding</keyword>
<dbReference type="InterPro" id="IPR025662">
    <property type="entry name" value="Sigma_54_int_dom_ATP-bd_1"/>
</dbReference>
<keyword evidence="6" id="KW-1278">Translocase</keyword>
<keyword evidence="3" id="KW-1003">Cell membrane</keyword>
<dbReference type="GO" id="GO:0042626">
    <property type="term" value="F:ATPase-coupled transmembrane transporter activity"/>
    <property type="evidence" value="ECO:0007669"/>
    <property type="project" value="TreeGrafter"/>
</dbReference>
<dbReference type="Gene3D" id="3.40.50.300">
    <property type="entry name" value="P-loop containing nucleotide triphosphate hydrolases"/>
    <property type="match status" value="1"/>
</dbReference>
<dbReference type="PROSITE" id="PS50893">
    <property type="entry name" value="ABC_TRANSPORTER_2"/>
    <property type="match status" value="1"/>
</dbReference>
<dbReference type="STRING" id="1008305.A4H02_07205"/>
<dbReference type="AlphaFoldDB" id="A0A1E3G2K0"/>
<evidence type="ECO:0000256" key="3">
    <source>
        <dbReference type="ARBA" id="ARBA00022475"/>
    </source>
</evidence>
<evidence type="ECO:0000313" key="10">
    <source>
        <dbReference type="Proteomes" id="UP000094570"/>
    </source>
</evidence>
<dbReference type="GO" id="GO:0043190">
    <property type="term" value="C:ATP-binding cassette (ABC) transporter complex"/>
    <property type="evidence" value="ECO:0007669"/>
    <property type="project" value="TreeGrafter"/>
</dbReference>
<comment type="subcellular location">
    <subcellularLocation>
        <location evidence="1">Cell membrane</location>
        <topology evidence="1">Peripheral membrane protein</topology>
    </subcellularLocation>
</comment>
<name>A0A1E3G2K0_9BACT</name>
<gene>
    <name evidence="9" type="ORF">A4H02_07205</name>
</gene>
<accession>A0A1E3G2K0</accession>
<dbReference type="InterPro" id="IPR003593">
    <property type="entry name" value="AAA+_ATPase"/>
</dbReference>
<dbReference type="RefSeq" id="WP_069293498.1">
    <property type="nucleotide sequence ID" value="NZ_CP140110.1"/>
</dbReference>
<dbReference type="PANTHER" id="PTHR43553:SF27">
    <property type="entry name" value="ENERGY-COUPLING FACTOR TRANSPORTER ATP-BINDING PROTEIN ECFA2"/>
    <property type="match status" value="1"/>
</dbReference>
<dbReference type="InterPro" id="IPR027417">
    <property type="entry name" value="P-loop_NTPase"/>
</dbReference>
<dbReference type="OrthoDB" id="9784332at2"/>
<dbReference type="SMART" id="SM00382">
    <property type="entry name" value="AAA"/>
    <property type="match status" value="1"/>
</dbReference>
<dbReference type="InterPro" id="IPR015856">
    <property type="entry name" value="ABC_transpr_CbiO/EcfA_su"/>
</dbReference>
<dbReference type="GO" id="GO:0005524">
    <property type="term" value="F:ATP binding"/>
    <property type="evidence" value="ECO:0007669"/>
    <property type="project" value="UniProtKB-KW"/>
</dbReference>
<evidence type="ECO:0000256" key="6">
    <source>
        <dbReference type="ARBA" id="ARBA00022967"/>
    </source>
</evidence>
<evidence type="ECO:0000256" key="7">
    <source>
        <dbReference type="ARBA" id="ARBA00023136"/>
    </source>
</evidence>
<dbReference type="Proteomes" id="UP000094570">
    <property type="component" value="Unassembled WGS sequence"/>
</dbReference>
<dbReference type="GO" id="GO:0016887">
    <property type="term" value="F:ATP hydrolysis activity"/>
    <property type="evidence" value="ECO:0007669"/>
    <property type="project" value="InterPro"/>
</dbReference>
<evidence type="ECO:0000313" key="9">
    <source>
        <dbReference type="EMBL" id="ODN30083.1"/>
    </source>
</evidence>
<keyword evidence="5" id="KW-0067">ATP-binding</keyword>
<dbReference type="EMBL" id="LWAF01000011">
    <property type="protein sequence ID" value="ODN30083.1"/>
    <property type="molecule type" value="Genomic_DNA"/>
</dbReference>
<evidence type="ECO:0000259" key="8">
    <source>
        <dbReference type="PROSITE" id="PS50893"/>
    </source>
</evidence>
<organism evidence="9 10">
    <name type="scientific">Fervidobacterium thailandense</name>
    <dbReference type="NCBI Taxonomy" id="1008305"/>
    <lineage>
        <taxon>Bacteria</taxon>
        <taxon>Thermotogati</taxon>
        <taxon>Thermotogota</taxon>
        <taxon>Thermotogae</taxon>
        <taxon>Thermotogales</taxon>
        <taxon>Fervidobacteriaceae</taxon>
        <taxon>Fervidobacterium</taxon>
    </lineage>
</organism>
<keyword evidence="7" id="KW-0472">Membrane</keyword>
<feature type="domain" description="ABC transporter" evidence="8">
    <location>
        <begin position="3"/>
        <end position="221"/>
    </location>
</feature>
<evidence type="ECO:0000256" key="4">
    <source>
        <dbReference type="ARBA" id="ARBA00022741"/>
    </source>
</evidence>
<dbReference type="SUPFAM" id="SSF52540">
    <property type="entry name" value="P-loop containing nucleoside triphosphate hydrolases"/>
    <property type="match status" value="1"/>
</dbReference>
<dbReference type="InterPro" id="IPR003439">
    <property type="entry name" value="ABC_transporter-like_ATP-bd"/>
</dbReference>
<dbReference type="PANTHER" id="PTHR43553">
    <property type="entry name" value="HEAVY METAL TRANSPORTER"/>
    <property type="match status" value="1"/>
</dbReference>
<dbReference type="InterPro" id="IPR050095">
    <property type="entry name" value="ECF_ABC_transporter_ATP-bd"/>
</dbReference>
<dbReference type="PROSITE" id="PS00675">
    <property type="entry name" value="SIGMA54_INTERACT_1"/>
    <property type="match status" value="1"/>
</dbReference>
<sequence>MVIELRDVSVVFEKGTDLERKVFERLNLSFQTSSCILLVGETGAGKTTLINLLDLLIKPSTGTMLYDGIDPFTNPYEFRRKFGVAFQIPERQFFNETVYDEITYACKNFRVPYDKEKILKVLELVGLSESVLKKSPFKLSGGEQRKVAIASILLHDPEFLMFDEPTAGLDLKGVLSILSILESFRKSGKGYLVATHEPEIFSGLFDKRIEIKSAGIVEVESL</sequence>
<dbReference type="CDD" id="cd03225">
    <property type="entry name" value="ABC_cobalt_CbiO_domain1"/>
    <property type="match status" value="1"/>
</dbReference>
<evidence type="ECO:0000256" key="1">
    <source>
        <dbReference type="ARBA" id="ARBA00004202"/>
    </source>
</evidence>
<reference evidence="10" key="1">
    <citation type="submission" date="2016-04" db="EMBL/GenBank/DDBJ databases">
        <title>The genome sequence project of a novel Fervidobacterium isolate from a hot spring in Thailand.</title>
        <authorList>
            <person name="Gonzalez J.M."/>
            <person name="Cuecas A."/>
            <person name="Kanoksilapatham W."/>
        </authorList>
    </citation>
    <scope>NUCLEOTIDE SEQUENCE [LARGE SCALE GENOMIC DNA]</scope>
    <source>
        <strain evidence="10">FC2004</strain>
    </source>
</reference>
<dbReference type="Pfam" id="PF00005">
    <property type="entry name" value="ABC_tran"/>
    <property type="match status" value="1"/>
</dbReference>
<keyword evidence="2" id="KW-0813">Transport</keyword>
<comment type="caution">
    <text evidence="9">The sequence shown here is derived from an EMBL/GenBank/DDBJ whole genome shotgun (WGS) entry which is preliminary data.</text>
</comment>
<dbReference type="InterPro" id="IPR017871">
    <property type="entry name" value="ABC_transporter-like_CS"/>
</dbReference>
<evidence type="ECO:0000256" key="5">
    <source>
        <dbReference type="ARBA" id="ARBA00022840"/>
    </source>
</evidence>
<evidence type="ECO:0000256" key="2">
    <source>
        <dbReference type="ARBA" id="ARBA00022448"/>
    </source>
</evidence>
<protein>
    <submittedName>
        <fullName evidence="9">ABC transporter</fullName>
    </submittedName>
</protein>
<keyword evidence="10" id="KW-1185">Reference proteome</keyword>
<proteinExistence type="predicted"/>